<comment type="caution">
    <text evidence="1">The sequence shown here is derived from an EMBL/GenBank/DDBJ whole genome shotgun (WGS) entry which is preliminary data.</text>
</comment>
<sequence>MAARPLREPPGPRSGELTRVHGFSGQVVPRPEDWRPGLENAGYWCPHDTRALPGGLQEFREALDRLTS</sequence>
<dbReference type="EMBL" id="JBIAFP010000023">
    <property type="protein sequence ID" value="MFE9229178.1"/>
    <property type="molecule type" value="Genomic_DNA"/>
</dbReference>
<evidence type="ECO:0000313" key="1">
    <source>
        <dbReference type="EMBL" id="MFE9229178.1"/>
    </source>
</evidence>
<organism evidence="1 2">
    <name type="scientific">Streptomyces massasporeus</name>
    <dbReference type="NCBI Taxonomy" id="67324"/>
    <lineage>
        <taxon>Bacteria</taxon>
        <taxon>Bacillati</taxon>
        <taxon>Actinomycetota</taxon>
        <taxon>Actinomycetes</taxon>
        <taxon>Kitasatosporales</taxon>
        <taxon>Streptomycetaceae</taxon>
        <taxon>Streptomyces</taxon>
    </lineage>
</organism>
<keyword evidence="2" id="KW-1185">Reference proteome</keyword>
<accession>A0ABW6LL88</accession>
<gene>
    <name evidence="1" type="ORF">ACFYM3_32180</name>
</gene>
<dbReference type="RefSeq" id="WP_358288505.1">
    <property type="nucleotide sequence ID" value="NZ_JBEYGJ010000034.1"/>
</dbReference>
<reference evidence="1 2" key="1">
    <citation type="submission" date="2024-10" db="EMBL/GenBank/DDBJ databases">
        <title>The Natural Products Discovery Center: Release of the First 8490 Sequenced Strains for Exploring Actinobacteria Biosynthetic Diversity.</title>
        <authorList>
            <person name="Kalkreuter E."/>
            <person name="Kautsar S.A."/>
            <person name="Yang D."/>
            <person name="Bader C.D."/>
            <person name="Teijaro C.N."/>
            <person name="Fluegel L."/>
            <person name="Davis C.M."/>
            <person name="Simpson J.R."/>
            <person name="Lauterbach L."/>
            <person name="Steele A.D."/>
            <person name="Gui C."/>
            <person name="Meng S."/>
            <person name="Li G."/>
            <person name="Viehrig K."/>
            <person name="Ye F."/>
            <person name="Su P."/>
            <person name="Kiefer A.F."/>
            <person name="Nichols A."/>
            <person name="Cepeda A.J."/>
            <person name="Yan W."/>
            <person name="Fan B."/>
            <person name="Jiang Y."/>
            <person name="Adhikari A."/>
            <person name="Zheng C.-J."/>
            <person name="Schuster L."/>
            <person name="Cowan T.M."/>
            <person name="Smanski M.J."/>
            <person name="Chevrette M.G."/>
            <person name="De Carvalho L.P.S."/>
            <person name="Shen B."/>
        </authorList>
    </citation>
    <scope>NUCLEOTIDE SEQUENCE [LARGE SCALE GENOMIC DNA]</scope>
    <source>
        <strain evidence="1 2">NPDC007066</strain>
    </source>
</reference>
<dbReference type="Proteomes" id="UP001601288">
    <property type="component" value="Unassembled WGS sequence"/>
</dbReference>
<evidence type="ECO:0000313" key="2">
    <source>
        <dbReference type="Proteomes" id="UP001601288"/>
    </source>
</evidence>
<protein>
    <submittedName>
        <fullName evidence="1">Uncharacterized protein</fullName>
    </submittedName>
</protein>
<name>A0ABW6LL88_9ACTN</name>
<proteinExistence type="predicted"/>